<dbReference type="PANTHER" id="PTHR43410">
    <property type="entry name" value="NITRIC OXIDE SYNTHASE OXYGENASE"/>
    <property type="match status" value="1"/>
</dbReference>
<evidence type="ECO:0000313" key="15">
    <source>
        <dbReference type="Proteomes" id="UP000325780"/>
    </source>
</evidence>
<name>A0A5N6U6A2_ASPAV</name>
<feature type="domain" description="Flavodoxin-like" evidence="13">
    <location>
        <begin position="513"/>
        <end position="660"/>
    </location>
</feature>
<dbReference type="GO" id="GO:0010181">
    <property type="term" value="F:FMN binding"/>
    <property type="evidence" value="ECO:0007669"/>
    <property type="project" value="InterPro"/>
</dbReference>
<dbReference type="InterPro" id="IPR008254">
    <property type="entry name" value="Flavodoxin/NO_synth"/>
</dbReference>
<dbReference type="Gene3D" id="3.40.50.80">
    <property type="entry name" value="Nucleotide-binding domain of ferredoxin-NADP reductase (FNR) module"/>
    <property type="match status" value="1"/>
</dbReference>
<dbReference type="InterPro" id="IPR050607">
    <property type="entry name" value="NOS"/>
</dbReference>
<keyword evidence="5" id="KW-0349">Heme</keyword>
<dbReference type="InterPro" id="IPR036119">
    <property type="entry name" value="NOS_N_sf"/>
</dbReference>
<dbReference type="Pfam" id="PF00175">
    <property type="entry name" value="NAD_binding_1"/>
    <property type="match status" value="1"/>
</dbReference>
<organism evidence="14 15">
    <name type="scientific">Aspergillus avenaceus</name>
    <dbReference type="NCBI Taxonomy" id="36643"/>
    <lineage>
        <taxon>Eukaryota</taxon>
        <taxon>Fungi</taxon>
        <taxon>Dikarya</taxon>
        <taxon>Ascomycota</taxon>
        <taxon>Pezizomycotina</taxon>
        <taxon>Eurotiomycetes</taxon>
        <taxon>Eurotiomycetidae</taxon>
        <taxon>Eurotiales</taxon>
        <taxon>Aspergillaceae</taxon>
        <taxon>Aspergillus</taxon>
        <taxon>Aspergillus subgen. Circumdati</taxon>
    </lineage>
</organism>
<evidence type="ECO:0000313" key="14">
    <source>
        <dbReference type="EMBL" id="KAE8154167.1"/>
    </source>
</evidence>
<dbReference type="SUPFAM" id="SSF52218">
    <property type="entry name" value="Flavoproteins"/>
    <property type="match status" value="1"/>
</dbReference>
<dbReference type="Gene3D" id="3.90.440.10">
    <property type="entry name" value="Nitric Oxide Synthase,Heme Domain,Chain A domain 2"/>
    <property type="match status" value="1"/>
</dbReference>
<keyword evidence="10" id="KW-0112">Calmodulin-binding</keyword>
<keyword evidence="12" id="KW-0408">Iron</keyword>
<evidence type="ECO:0000256" key="3">
    <source>
        <dbReference type="ARBA" id="ARBA00006267"/>
    </source>
</evidence>
<keyword evidence="15" id="KW-1185">Reference proteome</keyword>
<dbReference type="InterPro" id="IPR017938">
    <property type="entry name" value="Riboflavin_synthase-like_b-brl"/>
</dbReference>
<dbReference type="Pfam" id="PF02898">
    <property type="entry name" value="NO_synthase"/>
    <property type="match status" value="1"/>
</dbReference>
<dbReference type="InterPro" id="IPR001433">
    <property type="entry name" value="OxRdtase_FAD/NAD-bd"/>
</dbReference>
<dbReference type="InterPro" id="IPR044940">
    <property type="entry name" value="NOS_dom_2"/>
</dbReference>
<dbReference type="Gene3D" id="3.40.50.360">
    <property type="match status" value="1"/>
</dbReference>
<dbReference type="GO" id="GO:0046872">
    <property type="term" value="F:metal ion binding"/>
    <property type="evidence" value="ECO:0007669"/>
    <property type="project" value="UniProtKB-KW"/>
</dbReference>
<evidence type="ECO:0000256" key="1">
    <source>
        <dbReference type="ARBA" id="ARBA00001917"/>
    </source>
</evidence>
<dbReference type="EC" id="1.14.13.39" evidence="4"/>
<dbReference type="SUPFAM" id="SSF52343">
    <property type="entry name" value="Ferredoxin reductase-like, C-terminal NADP-linked domain"/>
    <property type="match status" value="1"/>
</dbReference>
<dbReference type="GO" id="GO:0004517">
    <property type="term" value="F:nitric-oxide synthase activity"/>
    <property type="evidence" value="ECO:0007669"/>
    <property type="project" value="UniProtKB-EC"/>
</dbReference>
<proteinExistence type="inferred from homology"/>
<dbReference type="InterPro" id="IPR044943">
    <property type="entry name" value="NOS_dom_1"/>
</dbReference>
<evidence type="ECO:0000256" key="5">
    <source>
        <dbReference type="ARBA" id="ARBA00022617"/>
    </source>
</evidence>
<keyword evidence="7" id="KW-0288">FMN</keyword>
<dbReference type="InterPro" id="IPR044944">
    <property type="entry name" value="NOS_dom_3"/>
</dbReference>
<evidence type="ECO:0000256" key="9">
    <source>
        <dbReference type="ARBA" id="ARBA00022827"/>
    </source>
</evidence>
<dbReference type="SUPFAM" id="SSF63380">
    <property type="entry name" value="Riboflavin synthase domain-like"/>
    <property type="match status" value="1"/>
</dbReference>
<dbReference type="Proteomes" id="UP000325780">
    <property type="component" value="Unassembled WGS sequence"/>
</dbReference>
<dbReference type="SUPFAM" id="SSF56512">
    <property type="entry name" value="Nitric oxide (NO) synthase oxygenase domain"/>
    <property type="match status" value="1"/>
</dbReference>
<evidence type="ECO:0000256" key="2">
    <source>
        <dbReference type="ARBA" id="ARBA00001974"/>
    </source>
</evidence>
<evidence type="ECO:0000256" key="12">
    <source>
        <dbReference type="ARBA" id="ARBA00023004"/>
    </source>
</evidence>
<keyword evidence="11" id="KW-0560">Oxidoreductase</keyword>
<evidence type="ECO:0000256" key="11">
    <source>
        <dbReference type="ARBA" id="ARBA00023002"/>
    </source>
</evidence>
<reference evidence="14 15" key="1">
    <citation type="submission" date="2019-04" db="EMBL/GenBank/DDBJ databases">
        <title>Friends and foes A comparative genomics study of 23 Aspergillus species from section Flavi.</title>
        <authorList>
            <consortium name="DOE Joint Genome Institute"/>
            <person name="Kjaerbolling I."/>
            <person name="Vesth T."/>
            <person name="Frisvad J.C."/>
            <person name="Nybo J.L."/>
            <person name="Theobald S."/>
            <person name="Kildgaard S."/>
            <person name="Isbrandt T."/>
            <person name="Kuo A."/>
            <person name="Sato A."/>
            <person name="Lyhne E.K."/>
            <person name="Kogle M.E."/>
            <person name="Wiebenga A."/>
            <person name="Kun R.S."/>
            <person name="Lubbers R.J."/>
            <person name="Makela M.R."/>
            <person name="Barry K."/>
            <person name="Chovatia M."/>
            <person name="Clum A."/>
            <person name="Daum C."/>
            <person name="Haridas S."/>
            <person name="He G."/>
            <person name="LaButti K."/>
            <person name="Lipzen A."/>
            <person name="Mondo S."/>
            <person name="Riley R."/>
            <person name="Salamov A."/>
            <person name="Simmons B.A."/>
            <person name="Magnuson J.K."/>
            <person name="Henrissat B."/>
            <person name="Mortensen U.H."/>
            <person name="Larsen T.O."/>
            <person name="Devries R.P."/>
            <person name="Grigoriev I.V."/>
            <person name="Machida M."/>
            <person name="Baker S.E."/>
            <person name="Andersen M.R."/>
        </authorList>
    </citation>
    <scope>NUCLEOTIDE SEQUENCE [LARGE SCALE GENOMIC DNA]</scope>
    <source>
        <strain evidence="14 15">IBT 18842</strain>
    </source>
</reference>
<dbReference type="PRINTS" id="PR00371">
    <property type="entry name" value="FPNCR"/>
</dbReference>
<dbReference type="GO" id="GO:0006809">
    <property type="term" value="P:nitric oxide biosynthetic process"/>
    <property type="evidence" value="ECO:0007669"/>
    <property type="project" value="InterPro"/>
</dbReference>
<dbReference type="InterPro" id="IPR004030">
    <property type="entry name" value="NOS_N"/>
</dbReference>
<gene>
    <name evidence="14" type="ORF">BDV25DRAFT_121274</name>
</gene>
<evidence type="ECO:0000256" key="6">
    <source>
        <dbReference type="ARBA" id="ARBA00022630"/>
    </source>
</evidence>
<dbReference type="PROSITE" id="PS50902">
    <property type="entry name" value="FLAVODOXIN_LIKE"/>
    <property type="match status" value="1"/>
</dbReference>
<comment type="cofactor">
    <cofactor evidence="1">
        <name>FMN</name>
        <dbReference type="ChEBI" id="CHEBI:58210"/>
    </cofactor>
</comment>
<evidence type="ECO:0000256" key="7">
    <source>
        <dbReference type="ARBA" id="ARBA00022643"/>
    </source>
</evidence>
<dbReference type="InterPro" id="IPR001709">
    <property type="entry name" value="Flavoprot_Pyr_Nucl_cyt_Rdtase"/>
</dbReference>
<dbReference type="Pfam" id="PF00258">
    <property type="entry name" value="Flavodoxin_1"/>
    <property type="match status" value="1"/>
</dbReference>
<dbReference type="Gene3D" id="3.90.340.10">
    <property type="entry name" value="Nitric Oxide Synthase, Chain A, domain 1"/>
    <property type="match status" value="1"/>
</dbReference>
<sequence>MASGQVCEFQKIVESNPVLTSTGCTAQFCQAGRMIHSDEPRVGETRPLEVVKEEASGFLWQLWQDGVYSEEQFKTRRDEVLRSIDASAVFEPMTVNGVKTVGKTGTWTQTSEELRHGIRLAWKNARKCIMRSRFKELDLCDLRHIDTSVGMVTAVIDEVTKAFNKGQIKPTVFAFPPRSTSGTGPMFWSKQLLNFAGYKQEDGSILGDPSNVELTHDIMSLGWTPPSPQSQWDILPIVAMAENDAPAWSDLPDDLRQVVDIGHPRYPDFQKLGLKWYQFPALSRLGFDIGGVQYTATPFIGWYMDAEIGVRNLADTFRYNYLPDVARILGFDIESYKQNPEYAEIESMEDLPDYEQLVWLSRAQAELNYAVRWSFLQKGVSCVGTLAASSDWTRFDDEHAAKHGYRLNSDPYWIAPPQGSIVPVWHRGGAPNYQPKPLIARHRFDPVKSWRRRCHEITADIRRVEKRGGNWVIEKAVIPCHAANGVNGVNGTNGTKASTNGANGANGVSGKRIHIYYSSTGTSALKLAEKLKRRVKDLPGNFKADLNILNLLDLRKINPADPILMVVSTTGDGRFPANGADFEAGMKDFSEQHPGAFPLKFSIFGVGDSAYPTYNAASIKLYNFMTAVGGIPIATGLTKGNTAVEALPMKSFNRWWTAVQGSMTGGGDTIETAAEDEYIEQQRMLEAFKTGKLLAKSSDDSREGRIVMITLDIGDEDYLEMSHLRLMPNNKSTGASRALRALGVKDSTQSLPFADPGLRTLSWDYFFQHFVDLEGTFSDFAWLSEIAYDKNDVDREDTVLNILERLPELQHASDDLRIKICLSMPLLRPRSFSVASSAKYLGKGIVEIMVRLHHGGRFSDKFLSSITRGAHIKYAPVTMIPGEELISSDKHLIAICTGTGFAPVRSLLQQRIHACKEAEARGKPLPLHKPSMSIFVGFKAHDQPLFQETLFTAVRYGLVDMLFQVPSNKQKKRVQHYVEDNKDSILTRIKDGSVYVCGAKAMVNDMASKLSEMIGSDVRQTLGRRYVEEIF</sequence>
<dbReference type="GO" id="GO:0005516">
    <property type="term" value="F:calmodulin binding"/>
    <property type="evidence" value="ECO:0007669"/>
    <property type="project" value="UniProtKB-KW"/>
</dbReference>
<evidence type="ECO:0000256" key="8">
    <source>
        <dbReference type="ARBA" id="ARBA00022723"/>
    </source>
</evidence>
<keyword evidence="6" id="KW-0285">Flavoprotein</keyword>
<keyword evidence="8" id="KW-0479">Metal-binding</keyword>
<protein>
    <recommendedName>
        <fullName evidence="4">nitric-oxide synthase (NADPH)</fullName>
        <ecNumber evidence="4">1.14.13.39</ecNumber>
    </recommendedName>
</protein>
<dbReference type="InterPro" id="IPR029039">
    <property type="entry name" value="Flavoprotein-like_sf"/>
</dbReference>
<dbReference type="EMBL" id="ML742031">
    <property type="protein sequence ID" value="KAE8154167.1"/>
    <property type="molecule type" value="Genomic_DNA"/>
</dbReference>
<dbReference type="Gene3D" id="3.90.1230.10">
    <property type="entry name" value="Nitric Oxide Synthase, Chain A, domain 3"/>
    <property type="match status" value="1"/>
</dbReference>
<evidence type="ECO:0000256" key="4">
    <source>
        <dbReference type="ARBA" id="ARBA00012989"/>
    </source>
</evidence>
<comment type="similarity">
    <text evidence="3">Belongs to the NOS family.</text>
</comment>
<dbReference type="OrthoDB" id="1856718at2759"/>
<dbReference type="InterPro" id="IPR039261">
    <property type="entry name" value="FNR_nucleotide-bd"/>
</dbReference>
<dbReference type="PANTHER" id="PTHR43410:SF1">
    <property type="entry name" value="NITRIC OXIDE SYNTHASE"/>
    <property type="match status" value="1"/>
</dbReference>
<dbReference type="AlphaFoldDB" id="A0A5N6U6A2"/>
<evidence type="ECO:0000256" key="10">
    <source>
        <dbReference type="ARBA" id="ARBA00022860"/>
    </source>
</evidence>
<accession>A0A5N6U6A2</accession>
<evidence type="ECO:0000259" key="13">
    <source>
        <dbReference type="PROSITE" id="PS50902"/>
    </source>
</evidence>
<comment type="cofactor">
    <cofactor evidence="2">
        <name>FAD</name>
        <dbReference type="ChEBI" id="CHEBI:57692"/>
    </cofactor>
</comment>
<keyword evidence="9" id="KW-0274">FAD</keyword>